<dbReference type="AlphaFoldDB" id="S7TCX3"/>
<organism evidence="1 2">
    <name type="scientific">Alkalidesulfovibrio alkalitolerans DSM 16529</name>
    <dbReference type="NCBI Taxonomy" id="1121439"/>
    <lineage>
        <taxon>Bacteria</taxon>
        <taxon>Pseudomonadati</taxon>
        <taxon>Thermodesulfobacteriota</taxon>
        <taxon>Desulfovibrionia</taxon>
        <taxon>Desulfovibrionales</taxon>
        <taxon>Desulfovibrionaceae</taxon>
        <taxon>Alkalidesulfovibrio</taxon>
    </lineage>
</organism>
<evidence type="ECO:0000313" key="1">
    <source>
        <dbReference type="EMBL" id="EPR34395.1"/>
    </source>
</evidence>
<dbReference type="InterPro" id="IPR027597">
    <property type="entry name" value="HprK-rel_B"/>
</dbReference>
<dbReference type="NCBIfam" id="TIGR04355">
    <property type="entry name" value="HprK_rel_B"/>
    <property type="match status" value="1"/>
</dbReference>
<proteinExistence type="predicted"/>
<dbReference type="EMBL" id="ATHI01000011">
    <property type="protein sequence ID" value="EPR34395.1"/>
    <property type="molecule type" value="Genomic_DNA"/>
</dbReference>
<accession>S7TCX3</accession>
<comment type="caution">
    <text evidence="1">The sequence shown here is derived from an EMBL/GenBank/DDBJ whole genome shotgun (WGS) entry which is preliminary data.</text>
</comment>
<dbReference type="Proteomes" id="UP000014975">
    <property type="component" value="Unassembled WGS sequence"/>
</dbReference>
<dbReference type="RefSeq" id="WP_020885449.1">
    <property type="nucleotide sequence ID" value="NZ_ATHI01000011.1"/>
</dbReference>
<dbReference type="SUPFAM" id="SSF53795">
    <property type="entry name" value="PEP carboxykinase-like"/>
    <property type="match status" value="1"/>
</dbReference>
<dbReference type="STRING" id="1121439.dsat_0043"/>
<dbReference type="eggNOG" id="COG1493">
    <property type="taxonomic scope" value="Bacteria"/>
</dbReference>
<dbReference type="InterPro" id="IPR027417">
    <property type="entry name" value="P-loop_NTPase"/>
</dbReference>
<name>S7TCX3_9BACT</name>
<protein>
    <recommendedName>
        <fullName evidence="3">HPr kinase</fullName>
    </recommendedName>
</protein>
<dbReference type="OrthoDB" id="5443147at2"/>
<keyword evidence="2" id="KW-1185">Reference proteome</keyword>
<dbReference type="PATRIC" id="fig|1121439.3.peg.1256"/>
<evidence type="ECO:0008006" key="3">
    <source>
        <dbReference type="Google" id="ProtNLM"/>
    </source>
</evidence>
<gene>
    <name evidence="1" type="ORF">dsat_0043</name>
</gene>
<sequence length="356" mass="39549">MSARVAALAEKFLREAPLTQQLGLRFGDTRIDVRSNSAALVAKLRDYYRDFLGEGGIADIEVAAIEREAVDIGLPLAPKTPEPGKRKIKEEFLDLPDGRVVRKRLTGLVCLFGGGLNLIVGPCIANDNQIVNFINNRYIERLIKRGCLLFHASGVAVGEQGLTLAGFAGMGKSTLALHIMRHGTDFVSNDRMMVERDTEGLVMHGLPKMPRVNPGTVLHNDSLGPVIPADERERFLAMPAEELWDLEHKYDAFIDECFGPDRFRIRCRMKALVLLNWRREKAPLSIARVDLTARRDLMPAFMKELGLFFEMDAETRGRDMSEGAYLAMLGDCPVYELSGGVDFEAAAVFCKNLLAP</sequence>
<reference evidence="1 2" key="1">
    <citation type="journal article" date="2013" name="Genome Announc.">
        <title>Draft genome sequences for three mercury-methylating, sulfate-reducing bacteria.</title>
        <authorList>
            <person name="Brown S.D."/>
            <person name="Hurt R.A.Jr."/>
            <person name="Gilmour C.C."/>
            <person name="Elias D.A."/>
        </authorList>
    </citation>
    <scope>NUCLEOTIDE SEQUENCE [LARGE SCALE GENOMIC DNA]</scope>
    <source>
        <strain evidence="1 2">DSM 16529</strain>
    </source>
</reference>
<dbReference type="Gene3D" id="3.40.50.300">
    <property type="entry name" value="P-loop containing nucleotide triphosphate hydrolases"/>
    <property type="match status" value="1"/>
</dbReference>
<evidence type="ECO:0000313" key="2">
    <source>
        <dbReference type="Proteomes" id="UP000014975"/>
    </source>
</evidence>